<dbReference type="InterPro" id="IPR036291">
    <property type="entry name" value="NAD(P)-bd_dom_sf"/>
</dbReference>
<evidence type="ECO:0000256" key="12">
    <source>
        <dbReference type="ARBA" id="ARBA00023136"/>
    </source>
</evidence>
<keyword evidence="7" id="KW-0809">Transit peptide</keyword>
<evidence type="ECO:0000256" key="14">
    <source>
        <dbReference type="ARBA" id="ARBA00039904"/>
    </source>
</evidence>
<comment type="similarity">
    <text evidence="3 17">Belongs to the short-chain dehydrogenases/reductases (SDR) family.</text>
</comment>
<comment type="subcellular location">
    <subcellularLocation>
        <location evidence="1">Mitochondrion inner membrane</location>
    </subcellularLocation>
    <subcellularLocation>
        <location evidence="2">Mitochondrion matrix</location>
    </subcellularLocation>
</comment>
<dbReference type="GO" id="GO:0005743">
    <property type="term" value="C:mitochondrial inner membrane"/>
    <property type="evidence" value="ECO:0007669"/>
    <property type="project" value="UniProtKB-SubCell"/>
</dbReference>
<dbReference type="Proteomes" id="UP000694556">
    <property type="component" value="Chromosome 9"/>
</dbReference>
<evidence type="ECO:0000256" key="1">
    <source>
        <dbReference type="ARBA" id="ARBA00004273"/>
    </source>
</evidence>
<evidence type="ECO:0000256" key="5">
    <source>
        <dbReference type="ARBA" id="ARBA00022533"/>
    </source>
</evidence>
<evidence type="ECO:0000256" key="2">
    <source>
        <dbReference type="ARBA" id="ARBA00004305"/>
    </source>
</evidence>
<dbReference type="Ensembl" id="ENSCMMT00000021593.1">
    <property type="protein sequence ID" value="ENSCMMP00000019670.1"/>
    <property type="gene ID" value="ENSCMMG00000012383.1"/>
</dbReference>
<dbReference type="EC" id="1.1.1.30" evidence="13"/>
<comment type="catalytic activity">
    <reaction evidence="16">
        <text>(R)-3-hydroxybutanoate + NAD(+) = acetoacetate + NADH + H(+)</text>
        <dbReference type="Rhea" id="RHEA:20521"/>
        <dbReference type="ChEBI" id="CHEBI:10983"/>
        <dbReference type="ChEBI" id="CHEBI:13705"/>
        <dbReference type="ChEBI" id="CHEBI:15378"/>
        <dbReference type="ChEBI" id="CHEBI:57540"/>
        <dbReference type="ChEBI" id="CHEBI:57945"/>
        <dbReference type="EC" id="1.1.1.30"/>
    </reaction>
</comment>
<keyword evidence="11" id="KW-0496">Mitochondrion</keyword>
<evidence type="ECO:0000256" key="11">
    <source>
        <dbReference type="ARBA" id="ARBA00023128"/>
    </source>
</evidence>
<keyword evidence="8" id="KW-0560">Oxidoreductase</keyword>
<keyword evidence="6" id="KW-0999">Mitochondrion inner membrane</keyword>
<evidence type="ECO:0000256" key="7">
    <source>
        <dbReference type="ARBA" id="ARBA00022946"/>
    </source>
</evidence>
<dbReference type="InterPro" id="IPR002347">
    <property type="entry name" value="SDR_fam"/>
</dbReference>
<dbReference type="GO" id="GO:0008202">
    <property type="term" value="P:steroid metabolic process"/>
    <property type="evidence" value="ECO:0007669"/>
    <property type="project" value="TreeGrafter"/>
</dbReference>
<dbReference type="PROSITE" id="PS00061">
    <property type="entry name" value="ADH_SHORT"/>
    <property type="match status" value="1"/>
</dbReference>
<evidence type="ECO:0000313" key="19">
    <source>
        <dbReference type="Proteomes" id="UP000694556"/>
    </source>
</evidence>
<organism evidence="18 19">
    <name type="scientific">Cairina moschata</name>
    <name type="common">Muscovy duck</name>
    <dbReference type="NCBI Taxonomy" id="8855"/>
    <lineage>
        <taxon>Eukaryota</taxon>
        <taxon>Metazoa</taxon>
        <taxon>Chordata</taxon>
        <taxon>Craniata</taxon>
        <taxon>Vertebrata</taxon>
        <taxon>Euteleostomi</taxon>
        <taxon>Archelosauria</taxon>
        <taxon>Archosauria</taxon>
        <taxon>Dinosauria</taxon>
        <taxon>Saurischia</taxon>
        <taxon>Theropoda</taxon>
        <taxon>Coelurosauria</taxon>
        <taxon>Aves</taxon>
        <taxon>Neognathae</taxon>
        <taxon>Galloanserae</taxon>
        <taxon>Anseriformes</taxon>
        <taxon>Anatidae</taxon>
        <taxon>Anatinae</taxon>
        <taxon>Cairina</taxon>
    </lineage>
</organism>
<dbReference type="Gene3D" id="3.40.50.720">
    <property type="entry name" value="NAD(P)-binding Rossmann-like Domain"/>
    <property type="match status" value="1"/>
</dbReference>
<reference evidence="18" key="3">
    <citation type="submission" date="2025-09" db="UniProtKB">
        <authorList>
            <consortium name="Ensembl"/>
        </authorList>
    </citation>
    <scope>IDENTIFICATION</scope>
</reference>
<reference evidence="18" key="1">
    <citation type="submission" date="2018-09" db="EMBL/GenBank/DDBJ databases">
        <title>Common duck and Muscovy duck high density SNP chip.</title>
        <authorList>
            <person name="Vignal A."/>
            <person name="Thebault N."/>
            <person name="Warren W.C."/>
        </authorList>
    </citation>
    <scope>NUCLEOTIDE SEQUENCE [LARGE SCALE GENOMIC DNA]</scope>
</reference>
<name>A0A8C3CDE9_CAIMO</name>
<evidence type="ECO:0000256" key="15">
    <source>
        <dbReference type="ARBA" id="ARBA00041774"/>
    </source>
</evidence>
<evidence type="ECO:0000313" key="18">
    <source>
        <dbReference type="Ensembl" id="ENSCMMP00000019670.1"/>
    </source>
</evidence>
<keyword evidence="9" id="KW-0520">NAD</keyword>
<reference evidence="18" key="2">
    <citation type="submission" date="2025-08" db="UniProtKB">
        <authorList>
            <consortium name="Ensembl"/>
        </authorList>
    </citation>
    <scope>IDENTIFICATION</scope>
</reference>
<dbReference type="AlphaFoldDB" id="A0A8C3CDE9"/>
<evidence type="ECO:0000256" key="16">
    <source>
        <dbReference type="ARBA" id="ARBA00049550"/>
    </source>
</evidence>
<evidence type="ECO:0000256" key="4">
    <source>
        <dbReference type="ARBA" id="ARBA00011881"/>
    </source>
</evidence>
<evidence type="ECO:0000256" key="10">
    <source>
        <dbReference type="ARBA" id="ARBA00023098"/>
    </source>
</evidence>
<keyword evidence="10" id="KW-0443">Lipid metabolism</keyword>
<keyword evidence="12" id="KW-0472">Membrane</keyword>
<accession>A0A8C3CDE9</accession>
<evidence type="ECO:0000256" key="6">
    <source>
        <dbReference type="ARBA" id="ARBA00022792"/>
    </source>
</evidence>
<dbReference type="PRINTS" id="PR00081">
    <property type="entry name" value="GDHRDH"/>
</dbReference>
<sequence length="317" mass="35635">MLATKLSRPLLNISVKKLNFKDPGNGFRPVKRFCFPLLSSSGSRSYASEVDQIGSRAVLITGCDSGFGFALAKHLHAKGFIVYAGCLQKDKGDGGSKDLDNMKSDRMRTVQLNVCDSKEVDRAVEHVNSSLEDPEKGLWGLVNNAGISTFGEVEFTSMDTYMEVAEVNLWGTVRTTKAFLPLIRRSKGRVVNISSMMGRMGSPARSPYCITKFGVEAFSDCLRPERIKAIADKMWDELPEIVRKDYGRKYFDEQVSKMETYCNSGSTDTSPVIESVAHALTSTTPYTRYHPMDYYWWLRMQIMTHMPAAISDRLYVY</sequence>
<dbReference type="SUPFAM" id="SSF51735">
    <property type="entry name" value="NAD(P)-binding Rossmann-fold domains"/>
    <property type="match status" value="1"/>
</dbReference>
<evidence type="ECO:0000256" key="13">
    <source>
        <dbReference type="ARBA" id="ARBA00038959"/>
    </source>
</evidence>
<comment type="subunit">
    <text evidence="4">Homotetramer.</text>
</comment>
<evidence type="ECO:0000256" key="8">
    <source>
        <dbReference type="ARBA" id="ARBA00023002"/>
    </source>
</evidence>
<keyword evidence="5" id="KW-0021">Allosteric enzyme</keyword>
<protein>
    <recommendedName>
        <fullName evidence="14">D-beta-hydroxybutyrate dehydrogenase, mitochondrial</fullName>
        <ecNumber evidence="13">1.1.1.30</ecNumber>
    </recommendedName>
    <alternativeName>
        <fullName evidence="15">3-hydroxybutyrate dehydrogenase</fullName>
    </alternativeName>
</protein>
<dbReference type="CDD" id="cd09805">
    <property type="entry name" value="type2_17beta_HSD-like_SDR_c"/>
    <property type="match status" value="1"/>
</dbReference>
<dbReference type="PANTHER" id="PTHR43313">
    <property type="entry name" value="SHORT-CHAIN DEHYDROGENASE/REDUCTASE FAMILY 9C"/>
    <property type="match status" value="1"/>
</dbReference>
<evidence type="ECO:0000256" key="9">
    <source>
        <dbReference type="ARBA" id="ARBA00023027"/>
    </source>
</evidence>
<dbReference type="InterPro" id="IPR020904">
    <property type="entry name" value="Sc_DH/Rdtase_CS"/>
</dbReference>
<keyword evidence="19" id="KW-1185">Reference proteome</keyword>
<dbReference type="GO" id="GO:0003858">
    <property type="term" value="F:3-hydroxybutyrate dehydrogenase activity"/>
    <property type="evidence" value="ECO:0007669"/>
    <property type="project" value="UniProtKB-EC"/>
</dbReference>
<proteinExistence type="inferred from homology"/>
<evidence type="ECO:0000256" key="17">
    <source>
        <dbReference type="RuleBase" id="RU000363"/>
    </source>
</evidence>
<dbReference type="GO" id="GO:0005759">
    <property type="term" value="C:mitochondrial matrix"/>
    <property type="evidence" value="ECO:0007669"/>
    <property type="project" value="UniProtKB-SubCell"/>
</dbReference>
<dbReference type="PRINTS" id="PR00080">
    <property type="entry name" value="SDRFAMILY"/>
</dbReference>
<evidence type="ECO:0000256" key="3">
    <source>
        <dbReference type="ARBA" id="ARBA00006484"/>
    </source>
</evidence>
<dbReference type="Pfam" id="PF00106">
    <property type="entry name" value="adh_short"/>
    <property type="match status" value="1"/>
</dbReference>
<dbReference type="PANTHER" id="PTHR43313:SF25">
    <property type="entry name" value="D-BETA-HYDROXYBUTYRATE DEHYDROGENASE, MITOCHONDRIAL"/>
    <property type="match status" value="1"/>
</dbReference>